<sequence length="378" mass="42774">MKSELDQLLANPFGEEELQINEVKTEQGEPKQVKLIDVLPEENRQKAIQLAEQIDPKNQQAISLYGSQAQSKLLNFSHSMLDHVQKKDTGEIGEIIGDLMKKLEQVSPDALKPEKRGLISKVFGKLSNSVQEVLTKYQKTGVQIDRISVKLDHAKTGLLKDITVLEQLYEQNKEYFHALNVYIAAGELKREELETKLIPELKKKAEATQDQMAFQEVNDLMQFADRLEKRTHDLVLSRQITMQSAPQIRLIQSANQALVEKIQSSITTAIPLWKNQVAIALTLLRQKDAVEAQKLVSKTTNDLLLKNAEMLKVNTIETAKENERGLVDVDTLKKVQDHLVSTLEETLRIQAEGRAKRLQAEQDLALMETDLKKKLAGM</sequence>
<dbReference type="PIRSF" id="PIRSF026508">
    <property type="entry name" value="TelA"/>
    <property type="match status" value="1"/>
</dbReference>
<dbReference type="EMBL" id="JBHUIK010000003">
    <property type="protein sequence ID" value="MFD2215019.1"/>
    <property type="molecule type" value="Genomic_DNA"/>
</dbReference>
<evidence type="ECO:0000256" key="1">
    <source>
        <dbReference type="ARBA" id="ARBA00005541"/>
    </source>
</evidence>
<dbReference type="InterPro" id="IPR008863">
    <property type="entry name" value="Toxic_anion-R_TelA"/>
</dbReference>
<dbReference type="RefSeq" id="WP_379052367.1">
    <property type="nucleotide sequence ID" value="NZ_JBHUIK010000003.1"/>
</dbReference>
<comment type="caution">
    <text evidence="3">The sequence shown here is derived from an EMBL/GenBank/DDBJ whole genome shotgun (WGS) entry which is preliminary data.</text>
</comment>
<protein>
    <submittedName>
        <fullName evidence="3">Toxic anion resistance protein</fullName>
    </submittedName>
</protein>
<comment type="similarity">
    <text evidence="1 2">Belongs to the TelA family.</text>
</comment>
<organism evidence="3 4">
    <name type="scientific">Metabacillus endolithicus</name>
    <dbReference type="NCBI Taxonomy" id="1535204"/>
    <lineage>
        <taxon>Bacteria</taxon>
        <taxon>Bacillati</taxon>
        <taxon>Bacillota</taxon>
        <taxon>Bacilli</taxon>
        <taxon>Bacillales</taxon>
        <taxon>Bacillaceae</taxon>
        <taxon>Metabacillus</taxon>
    </lineage>
</organism>
<name>A0ABW5C060_9BACI</name>
<dbReference type="PANTHER" id="PTHR38432">
    <property type="entry name" value="TELA-LIKE PROTEIN SAOUHSC_01408"/>
    <property type="match status" value="1"/>
</dbReference>
<evidence type="ECO:0000256" key="2">
    <source>
        <dbReference type="PIRNR" id="PIRNR026508"/>
    </source>
</evidence>
<proteinExistence type="inferred from homology"/>
<evidence type="ECO:0000313" key="4">
    <source>
        <dbReference type="Proteomes" id="UP001597318"/>
    </source>
</evidence>
<dbReference type="Proteomes" id="UP001597318">
    <property type="component" value="Unassembled WGS sequence"/>
</dbReference>
<gene>
    <name evidence="3" type="ORF">ACFSKK_15115</name>
</gene>
<reference evidence="4" key="1">
    <citation type="journal article" date="2019" name="Int. J. Syst. Evol. Microbiol.">
        <title>The Global Catalogue of Microorganisms (GCM) 10K type strain sequencing project: providing services to taxonomists for standard genome sequencing and annotation.</title>
        <authorList>
            <consortium name="The Broad Institute Genomics Platform"/>
            <consortium name="The Broad Institute Genome Sequencing Center for Infectious Disease"/>
            <person name="Wu L."/>
            <person name="Ma J."/>
        </authorList>
    </citation>
    <scope>NUCLEOTIDE SEQUENCE [LARGE SCALE GENOMIC DNA]</scope>
    <source>
        <strain evidence="4">CGMCC 1.15474</strain>
    </source>
</reference>
<dbReference type="Pfam" id="PF05816">
    <property type="entry name" value="TelA"/>
    <property type="match status" value="1"/>
</dbReference>
<keyword evidence="4" id="KW-1185">Reference proteome</keyword>
<accession>A0ABW5C060</accession>
<dbReference type="PANTHER" id="PTHR38432:SF1">
    <property type="entry name" value="TELA-LIKE PROTEIN SAOUHSC_01408"/>
    <property type="match status" value="1"/>
</dbReference>
<evidence type="ECO:0000313" key="3">
    <source>
        <dbReference type="EMBL" id="MFD2215019.1"/>
    </source>
</evidence>